<dbReference type="SMART" id="SM00347">
    <property type="entry name" value="HTH_MARR"/>
    <property type="match status" value="1"/>
</dbReference>
<dbReference type="InterPro" id="IPR023187">
    <property type="entry name" value="Tscrpt_reg_MarR-type_CS"/>
</dbReference>
<keyword evidence="6" id="KW-1185">Reference proteome</keyword>
<proteinExistence type="predicted"/>
<gene>
    <name evidence="5" type="ORF">QK289_14940</name>
</gene>
<dbReference type="PROSITE" id="PS01117">
    <property type="entry name" value="HTH_MARR_1"/>
    <property type="match status" value="1"/>
</dbReference>
<dbReference type="InterPro" id="IPR000835">
    <property type="entry name" value="HTH_MarR-typ"/>
</dbReference>
<reference evidence="5 6" key="1">
    <citation type="submission" date="2023-04" db="EMBL/GenBank/DDBJ databases">
        <title>Antarctic isolates genomes.</title>
        <authorList>
            <person name="Dimov S.G."/>
        </authorList>
    </citation>
    <scope>NUCLEOTIDE SEQUENCE [LARGE SCALE GENOMIC DNA]</scope>
    <source>
        <strain evidence="5 6">AL19</strain>
    </source>
</reference>
<dbReference type="EMBL" id="JASBQV010000036">
    <property type="protein sequence ID" value="MDI3236308.1"/>
    <property type="molecule type" value="Genomic_DNA"/>
</dbReference>
<comment type="caution">
    <text evidence="5">The sequence shown here is derived from an EMBL/GenBank/DDBJ whole genome shotgun (WGS) entry which is preliminary data.</text>
</comment>
<dbReference type="Pfam" id="PF01047">
    <property type="entry name" value="MarR"/>
    <property type="match status" value="1"/>
</dbReference>
<dbReference type="PROSITE" id="PS50995">
    <property type="entry name" value="HTH_MARR_2"/>
    <property type="match status" value="1"/>
</dbReference>
<evidence type="ECO:0000313" key="5">
    <source>
        <dbReference type="EMBL" id="MDI3236308.1"/>
    </source>
</evidence>
<dbReference type="PRINTS" id="PR00598">
    <property type="entry name" value="HTHMARR"/>
</dbReference>
<sequence>MEQDQLFKMIHTVEAVTNEAIIDWNTRFPHKIGISPILTLGELKRKGPQNQMKLAETLGFTGGAMTNIAKKLIQLELVERVYNEQDRRQVLLQITQQGEQILSEAQAIGTQQYLELYDVLDEEEIRLYLAINEKLLTHIRAKRENGVKR</sequence>
<evidence type="ECO:0000256" key="2">
    <source>
        <dbReference type="ARBA" id="ARBA00023125"/>
    </source>
</evidence>
<dbReference type="PANTHER" id="PTHR42756:SF1">
    <property type="entry name" value="TRANSCRIPTIONAL REPRESSOR OF EMRAB OPERON"/>
    <property type="match status" value="1"/>
</dbReference>
<dbReference type="InterPro" id="IPR036388">
    <property type="entry name" value="WH-like_DNA-bd_sf"/>
</dbReference>
<dbReference type="RefSeq" id="WP_026831353.1">
    <property type="nucleotide sequence ID" value="NZ_JASBQV010000036.1"/>
</dbReference>
<dbReference type="SUPFAM" id="SSF46785">
    <property type="entry name" value="Winged helix' DNA-binding domain"/>
    <property type="match status" value="1"/>
</dbReference>
<dbReference type="Proteomes" id="UP001243286">
    <property type="component" value="Unassembled WGS sequence"/>
</dbReference>
<evidence type="ECO:0000259" key="4">
    <source>
        <dbReference type="PROSITE" id="PS50995"/>
    </source>
</evidence>
<keyword evidence="3" id="KW-0804">Transcription</keyword>
<keyword evidence="1" id="KW-0805">Transcription regulation</keyword>
<organism evidence="5 6">
    <name type="scientific">Exiguobacterium antarcticum</name>
    <dbReference type="NCBI Taxonomy" id="132920"/>
    <lineage>
        <taxon>Bacteria</taxon>
        <taxon>Bacillati</taxon>
        <taxon>Bacillota</taxon>
        <taxon>Bacilli</taxon>
        <taxon>Bacillales</taxon>
        <taxon>Bacillales Family XII. Incertae Sedis</taxon>
        <taxon>Exiguobacterium</taxon>
    </lineage>
</organism>
<dbReference type="InterPro" id="IPR036390">
    <property type="entry name" value="WH_DNA-bd_sf"/>
</dbReference>
<keyword evidence="2" id="KW-0238">DNA-binding</keyword>
<feature type="domain" description="HTH marR-type" evidence="4">
    <location>
        <begin position="3"/>
        <end position="137"/>
    </location>
</feature>
<protein>
    <submittedName>
        <fullName evidence="5">MarR family transcriptional regulator</fullName>
    </submittedName>
</protein>
<accession>A0ABT6R655</accession>
<evidence type="ECO:0000313" key="6">
    <source>
        <dbReference type="Proteomes" id="UP001243286"/>
    </source>
</evidence>
<dbReference type="PANTHER" id="PTHR42756">
    <property type="entry name" value="TRANSCRIPTIONAL REGULATOR, MARR"/>
    <property type="match status" value="1"/>
</dbReference>
<dbReference type="Gene3D" id="1.10.10.10">
    <property type="entry name" value="Winged helix-like DNA-binding domain superfamily/Winged helix DNA-binding domain"/>
    <property type="match status" value="1"/>
</dbReference>
<evidence type="ECO:0000256" key="1">
    <source>
        <dbReference type="ARBA" id="ARBA00023015"/>
    </source>
</evidence>
<name>A0ABT6R655_9BACL</name>
<evidence type="ECO:0000256" key="3">
    <source>
        <dbReference type="ARBA" id="ARBA00023163"/>
    </source>
</evidence>